<sequence>MPAALHPYLRFPGNAREAFEFYGAALGTEPQFATFGDAGAVPPDHPVSGAIMHGSLEVTDLIRLYVSDDVEGMSPEPLTTGNNVTLAIMGDDEQRIRSAFDALSEGGTVQVPLQKQMWGDTYGAFRDRFGINWQMNISAIDPES</sequence>
<dbReference type="InterPro" id="IPR028973">
    <property type="entry name" value="PhnB-like"/>
</dbReference>
<dbReference type="SUPFAM" id="SSF54593">
    <property type="entry name" value="Glyoxalase/Bleomycin resistance protein/Dihydroxybiphenyl dioxygenase"/>
    <property type="match status" value="1"/>
</dbReference>
<keyword evidence="3" id="KW-1185">Reference proteome</keyword>
<accession>A0A1X6WZ92</accession>
<organism evidence="2 3">
    <name type="scientific">Brevibacterium yomogidense</name>
    <dbReference type="NCBI Taxonomy" id="946573"/>
    <lineage>
        <taxon>Bacteria</taxon>
        <taxon>Bacillati</taxon>
        <taxon>Actinomycetota</taxon>
        <taxon>Actinomycetes</taxon>
        <taxon>Micrococcales</taxon>
        <taxon>Brevibacteriaceae</taxon>
        <taxon>Brevibacterium</taxon>
    </lineage>
</organism>
<dbReference type="RefSeq" id="WP_087004062.1">
    <property type="nucleotide sequence ID" value="NZ_FWFF01000001.1"/>
</dbReference>
<keyword evidence="2" id="KW-0489">Methyltransferase</keyword>
<dbReference type="GO" id="GO:0032259">
    <property type="term" value="P:methylation"/>
    <property type="evidence" value="ECO:0007669"/>
    <property type="project" value="UniProtKB-KW"/>
</dbReference>
<keyword evidence="2" id="KW-0830">Ubiquinone</keyword>
<dbReference type="PANTHER" id="PTHR33990">
    <property type="entry name" value="PROTEIN YJDN-RELATED"/>
    <property type="match status" value="1"/>
</dbReference>
<proteinExistence type="predicted"/>
<protein>
    <submittedName>
        <fullName evidence="2">PhnB protein putative DNA binding 3-demethylubiquinone-9 3-methyltransferase domain protein</fullName>
    </submittedName>
</protein>
<evidence type="ECO:0000259" key="1">
    <source>
        <dbReference type="Pfam" id="PF00903"/>
    </source>
</evidence>
<dbReference type="Proteomes" id="UP000196581">
    <property type="component" value="Unassembled WGS sequence"/>
</dbReference>
<keyword evidence="2" id="KW-0808">Transferase</keyword>
<dbReference type="InterPro" id="IPR029068">
    <property type="entry name" value="Glyas_Bleomycin-R_OHBP_Dase"/>
</dbReference>
<name>A0A1X6WZ92_9MICO</name>
<dbReference type="CDD" id="cd06588">
    <property type="entry name" value="PhnB_like"/>
    <property type="match status" value="1"/>
</dbReference>
<dbReference type="EMBL" id="FWFF01000001">
    <property type="protein sequence ID" value="SLM91171.1"/>
    <property type="molecule type" value="Genomic_DNA"/>
</dbReference>
<dbReference type="Gene3D" id="3.10.180.10">
    <property type="entry name" value="2,3-Dihydroxybiphenyl 1,2-Dioxygenase, domain 1"/>
    <property type="match status" value="1"/>
</dbReference>
<evidence type="ECO:0000313" key="2">
    <source>
        <dbReference type="EMBL" id="SLM91171.1"/>
    </source>
</evidence>
<dbReference type="Pfam" id="PF00903">
    <property type="entry name" value="Glyoxalase"/>
    <property type="match status" value="1"/>
</dbReference>
<dbReference type="PANTHER" id="PTHR33990:SF1">
    <property type="entry name" value="PROTEIN YJDN"/>
    <property type="match status" value="1"/>
</dbReference>
<gene>
    <name evidence="2" type="ORF">FM105_02465</name>
</gene>
<dbReference type="InterPro" id="IPR004360">
    <property type="entry name" value="Glyas_Fos-R_dOase_dom"/>
</dbReference>
<evidence type="ECO:0000313" key="3">
    <source>
        <dbReference type="Proteomes" id="UP000196581"/>
    </source>
</evidence>
<reference evidence="3" key="1">
    <citation type="submission" date="2017-02" db="EMBL/GenBank/DDBJ databases">
        <authorList>
            <person name="Dridi B."/>
        </authorList>
    </citation>
    <scope>NUCLEOTIDE SEQUENCE [LARGE SCALE GENOMIC DNA]</scope>
    <source>
        <strain evidence="3">B Co 03.10</strain>
    </source>
</reference>
<dbReference type="AlphaFoldDB" id="A0A1X6WZ92"/>
<dbReference type="GO" id="GO:0008168">
    <property type="term" value="F:methyltransferase activity"/>
    <property type="evidence" value="ECO:0007669"/>
    <property type="project" value="UniProtKB-KW"/>
</dbReference>
<feature type="domain" description="Glyoxalase/fosfomycin resistance/dioxygenase" evidence="1">
    <location>
        <begin position="6"/>
        <end position="134"/>
    </location>
</feature>